<dbReference type="FunFam" id="3.30.450.20:FF:000060">
    <property type="entry name" value="Sensor protein FixL"/>
    <property type="match status" value="1"/>
</dbReference>
<evidence type="ECO:0000313" key="11">
    <source>
        <dbReference type="Proteomes" id="UP001054857"/>
    </source>
</evidence>
<dbReference type="InterPro" id="IPR000014">
    <property type="entry name" value="PAS"/>
</dbReference>
<dbReference type="Pfam" id="PF00989">
    <property type="entry name" value="PAS"/>
    <property type="match status" value="1"/>
</dbReference>
<keyword evidence="2" id="KW-0716">Sensory transduction</keyword>
<dbReference type="Pfam" id="PF25474">
    <property type="entry name" value="TPR_TmcB"/>
    <property type="match status" value="1"/>
</dbReference>
<feature type="transmembrane region" description="Helical" evidence="8">
    <location>
        <begin position="288"/>
        <end position="309"/>
    </location>
</feature>
<feature type="transmembrane region" description="Helical" evidence="8">
    <location>
        <begin position="315"/>
        <end position="337"/>
    </location>
</feature>
<dbReference type="InterPro" id="IPR035965">
    <property type="entry name" value="PAS-like_dom_sf"/>
</dbReference>
<evidence type="ECO:0000256" key="8">
    <source>
        <dbReference type="SAM" id="Phobius"/>
    </source>
</evidence>
<feature type="transmembrane region" description="Helical" evidence="8">
    <location>
        <begin position="168"/>
        <end position="187"/>
    </location>
</feature>
<keyword evidence="1" id="KW-0600">Photoreceptor protein</keyword>
<keyword evidence="3" id="KW-0808">Transferase</keyword>
<dbReference type="GO" id="GO:0006355">
    <property type="term" value="P:regulation of DNA-templated transcription"/>
    <property type="evidence" value="ECO:0007669"/>
    <property type="project" value="InterPro"/>
</dbReference>
<dbReference type="CDD" id="cd00130">
    <property type="entry name" value="PAS"/>
    <property type="match status" value="2"/>
</dbReference>
<name>A0AAD3HIR0_9CHLO</name>
<feature type="region of interest" description="Disordered" evidence="7">
    <location>
        <begin position="1"/>
        <end position="48"/>
    </location>
</feature>
<evidence type="ECO:0000256" key="5">
    <source>
        <dbReference type="ARBA" id="ARBA00022777"/>
    </source>
</evidence>
<reference evidence="10 11" key="1">
    <citation type="journal article" date="2021" name="Sci. Rep.">
        <title>Genome sequencing of the multicellular alga Astrephomene provides insights into convergent evolution of germ-soma differentiation.</title>
        <authorList>
            <person name="Yamashita S."/>
            <person name="Yamamoto K."/>
            <person name="Matsuzaki R."/>
            <person name="Suzuki S."/>
            <person name="Yamaguchi H."/>
            <person name="Hirooka S."/>
            <person name="Minakuchi Y."/>
            <person name="Miyagishima S."/>
            <person name="Kawachi M."/>
            <person name="Toyoda A."/>
            <person name="Nozaki H."/>
        </authorList>
    </citation>
    <scope>NUCLEOTIDE SEQUENCE [LARGE SCALE GENOMIC DNA]</scope>
    <source>
        <strain evidence="10 11">NIES-4017</strain>
    </source>
</reference>
<feature type="transmembrane region" description="Helical" evidence="8">
    <location>
        <begin position="78"/>
        <end position="98"/>
    </location>
</feature>
<evidence type="ECO:0000256" key="4">
    <source>
        <dbReference type="ARBA" id="ARBA00022741"/>
    </source>
</evidence>
<dbReference type="SMART" id="SM00091">
    <property type="entry name" value="PAS"/>
    <property type="match status" value="2"/>
</dbReference>
<evidence type="ECO:0000259" key="9">
    <source>
        <dbReference type="PROSITE" id="PS50112"/>
    </source>
</evidence>
<dbReference type="PROSITE" id="PS50112">
    <property type="entry name" value="PAS"/>
    <property type="match status" value="2"/>
</dbReference>
<proteinExistence type="predicted"/>
<dbReference type="AlphaFoldDB" id="A0AAD3HIR0"/>
<keyword evidence="8" id="KW-1133">Transmembrane helix</keyword>
<feature type="transmembrane region" description="Helical" evidence="8">
    <location>
        <begin position="220"/>
        <end position="244"/>
    </location>
</feature>
<feature type="non-terminal residue" evidence="10">
    <location>
        <position position="862"/>
    </location>
</feature>
<keyword evidence="1" id="KW-0157">Chromophore</keyword>
<dbReference type="EMBL" id="BMAR01000003">
    <property type="protein sequence ID" value="GFR42352.1"/>
    <property type="molecule type" value="Genomic_DNA"/>
</dbReference>
<accession>A0AAD3HIR0</accession>
<keyword evidence="8" id="KW-0472">Membrane</keyword>
<dbReference type="InterPro" id="IPR013767">
    <property type="entry name" value="PAS_fold"/>
</dbReference>
<sequence length="862" mass="95475">MEDREDDGTGSQRSGATGSESEHGRRSDLKFLSQSKRGPTDEAEEGDLLEQKRTVQDGVFACMYTLVRQTVFNSWKFAVLKLALEFLIFFLMAFNPGFPQWKIRTSNPAWQLVRWVLWRGPVAHILGYRAFIGIMYGMAASVFLSVGGLAWLTLAMRQAEQSKWMRTAAAYLHVVYDIMFVMAYPSFLDYFAFVANCDFTGPVKRHNMFTDVMCLELPHLLHMCVALLTGAVFLCVVALMLVACGELNPISRHLLASPAVHPRLRALAAKAVFIVSCADLGGRGKLQAVVNVVAAGAVCWFNLRALPFYSRLTNAVWTGQWVGILYTCLVRVVLVYGKDQSYTYLRSRTLYVLYGLLPVTAASMGLVSLYSRWDSRPARKFRELPPGAVKLTRVHRFADVYQVERLARAMRLFDSDGWVEEGAAEWGETVLRAGMQAFPGRPFLLILHANFLLHVRRDGPAARTQLQLAARHSPSLVERYQVFCTDEASKRLQDGKAGGMDLQAYIEFRRNYSAVIRVHKAALLLQTQLWRLLLRPSLRVGLLDAAMDEVEAATARAHQVYKRVLERYPNNGKLLRCYGKFLEDVRHDPAAAARAYGEASRNGGGDALLSLDLSGVQGADKPEILTAMSLQEDAVIVCNAEGTIMMTSQAVQPLFGYSKSELEGANVSLLMPPPFSTRHAAYLQRYTASGQPHILDSMREVIALHKDHHVFPIALCVTKLSGTGADSIFLGVVRPLSPSPYNMRAWLAPNGTFLCSDQLFASMVGLTEGELVGRSLPSLVPPESAPAVEAYLERCRAASALELIEGRIQLATQLTHRYSGGEPVSVEITTGMAGTDQVRILVLNTHRTDGREDCLLVVEGQG</sequence>
<keyword evidence="8" id="KW-0812">Transmembrane</keyword>
<gene>
    <name evidence="10" type="ORF">Agub_g3047</name>
</gene>
<keyword evidence="6" id="KW-0067">ATP-binding</keyword>
<keyword evidence="11" id="KW-1185">Reference proteome</keyword>
<feature type="transmembrane region" description="Helical" evidence="8">
    <location>
        <begin position="349"/>
        <end position="370"/>
    </location>
</feature>
<evidence type="ECO:0000256" key="3">
    <source>
        <dbReference type="ARBA" id="ARBA00022679"/>
    </source>
</evidence>
<feature type="compositionally biased region" description="Polar residues" evidence="7">
    <location>
        <begin position="9"/>
        <end position="19"/>
    </location>
</feature>
<feature type="domain" description="PAS" evidence="9">
    <location>
        <begin position="750"/>
        <end position="799"/>
    </location>
</feature>
<comment type="caution">
    <text evidence="10">The sequence shown here is derived from an EMBL/GenBank/DDBJ whole genome shotgun (WGS) entry which is preliminary data.</text>
</comment>
<keyword evidence="1" id="KW-0675">Receptor</keyword>
<dbReference type="GO" id="GO:0005524">
    <property type="term" value="F:ATP binding"/>
    <property type="evidence" value="ECO:0007669"/>
    <property type="project" value="UniProtKB-KW"/>
</dbReference>
<keyword evidence="4" id="KW-0547">Nucleotide-binding</keyword>
<dbReference type="InterPro" id="IPR052994">
    <property type="entry name" value="Tiny_macrocysts_regulators"/>
</dbReference>
<evidence type="ECO:0000313" key="10">
    <source>
        <dbReference type="EMBL" id="GFR42352.1"/>
    </source>
</evidence>
<dbReference type="PANTHER" id="PTHR31600">
    <property type="entry name" value="TINY MACROCYSTS PROTEIN B-RELATED"/>
    <property type="match status" value="1"/>
</dbReference>
<keyword evidence="5" id="KW-0418">Kinase</keyword>
<evidence type="ECO:0000256" key="2">
    <source>
        <dbReference type="ARBA" id="ARBA00022606"/>
    </source>
</evidence>
<dbReference type="GO" id="GO:0009881">
    <property type="term" value="F:photoreceptor activity"/>
    <property type="evidence" value="ECO:0007669"/>
    <property type="project" value="UniProtKB-KW"/>
</dbReference>
<dbReference type="PANTHER" id="PTHR31600:SF2">
    <property type="entry name" value="GAMETE ENRICHED GENE 10 PROTEIN-RELATED"/>
    <property type="match status" value="1"/>
</dbReference>
<dbReference type="Proteomes" id="UP001054857">
    <property type="component" value="Unassembled WGS sequence"/>
</dbReference>
<organism evidence="10 11">
    <name type="scientific">Astrephomene gubernaculifera</name>
    <dbReference type="NCBI Taxonomy" id="47775"/>
    <lineage>
        <taxon>Eukaryota</taxon>
        <taxon>Viridiplantae</taxon>
        <taxon>Chlorophyta</taxon>
        <taxon>core chlorophytes</taxon>
        <taxon>Chlorophyceae</taxon>
        <taxon>CS clade</taxon>
        <taxon>Chlamydomonadales</taxon>
        <taxon>Astrephomenaceae</taxon>
        <taxon>Astrephomene</taxon>
    </lineage>
</organism>
<protein>
    <recommendedName>
        <fullName evidence="9">PAS domain-containing protein</fullName>
    </recommendedName>
</protein>
<dbReference type="SUPFAM" id="SSF55785">
    <property type="entry name" value="PYP-like sensor domain (PAS domain)"/>
    <property type="match status" value="2"/>
</dbReference>
<feature type="compositionally biased region" description="Basic and acidic residues" evidence="7">
    <location>
        <begin position="20"/>
        <end position="29"/>
    </location>
</feature>
<evidence type="ECO:0000256" key="6">
    <source>
        <dbReference type="ARBA" id="ARBA00022840"/>
    </source>
</evidence>
<evidence type="ECO:0000256" key="7">
    <source>
        <dbReference type="SAM" id="MobiDB-lite"/>
    </source>
</evidence>
<dbReference type="InterPro" id="IPR057352">
    <property type="entry name" value="TPR_TmcB/C"/>
</dbReference>
<dbReference type="GO" id="GO:0016301">
    <property type="term" value="F:kinase activity"/>
    <property type="evidence" value="ECO:0007669"/>
    <property type="project" value="UniProtKB-KW"/>
</dbReference>
<dbReference type="Gene3D" id="3.30.450.20">
    <property type="entry name" value="PAS domain"/>
    <property type="match status" value="2"/>
</dbReference>
<evidence type="ECO:0000256" key="1">
    <source>
        <dbReference type="ARBA" id="ARBA00022543"/>
    </source>
</evidence>
<feature type="domain" description="PAS" evidence="9">
    <location>
        <begin position="620"/>
        <end position="672"/>
    </location>
</feature>
<feature type="transmembrane region" description="Helical" evidence="8">
    <location>
        <begin position="130"/>
        <end position="156"/>
    </location>
</feature>
<dbReference type="NCBIfam" id="TIGR00229">
    <property type="entry name" value="sensory_box"/>
    <property type="match status" value="1"/>
</dbReference>